<evidence type="ECO:0000256" key="1">
    <source>
        <dbReference type="SAM" id="Phobius"/>
    </source>
</evidence>
<feature type="transmembrane region" description="Helical" evidence="1">
    <location>
        <begin position="107"/>
        <end position="126"/>
    </location>
</feature>
<sequence>MALRYLWFAVGVLVNSFGIALITKSALGTSPISSVAYVLSLEFPLTIGQFTFAINMLLILGQVVLLRRSFRPIQVLQLAVNVVFSGFLDVSMELLSGVAPASLPQQLFILVLGCAILGVGVAIEVAPDVLMVPGEGLVRAIAITVIDKFGSARFGTIKNLFDISLMVIATVLSFVFFGGLNGVGAGTVISALLVGRVVNLANDRLPLIAAIRKLR</sequence>
<dbReference type="Pfam" id="PF19700">
    <property type="entry name" value="DUF6198"/>
    <property type="match status" value="1"/>
</dbReference>
<accession>A0A9D1D3S8</accession>
<dbReference type="PANTHER" id="PTHR40078">
    <property type="entry name" value="INTEGRAL MEMBRANE PROTEIN-RELATED"/>
    <property type="match status" value="1"/>
</dbReference>
<evidence type="ECO:0000313" key="3">
    <source>
        <dbReference type="Proteomes" id="UP000824261"/>
    </source>
</evidence>
<dbReference type="AlphaFoldDB" id="A0A9D1D3S8"/>
<gene>
    <name evidence="2" type="ORF">IAA69_05320</name>
</gene>
<feature type="transmembrane region" description="Helical" evidence="1">
    <location>
        <begin position="5"/>
        <end position="27"/>
    </location>
</feature>
<feature type="transmembrane region" description="Helical" evidence="1">
    <location>
        <begin position="160"/>
        <end position="177"/>
    </location>
</feature>
<feature type="transmembrane region" description="Helical" evidence="1">
    <location>
        <begin position="47"/>
        <end position="66"/>
    </location>
</feature>
<keyword evidence="1" id="KW-0472">Membrane</keyword>
<dbReference type="InterPro" id="IPR038750">
    <property type="entry name" value="YczE/YyaS-like"/>
</dbReference>
<keyword evidence="1" id="KW-1133">Transmembrane helix</keyword>
<proteinExistence type="predicted"/>
<protein>
    <submittedName>
        <fullName evidence="2">YitT family protein</fullName>
    </submittedName>
</protein>
<keyword evidence="1" id="KW-0812">Transmembrane</keyword>
<dbReference type="PANTHER" id="PTHR40078:SF1">
    <property type="entry name" value="INTEGRAL MEMBRANE PROTEIN"/>
    <property type="match status" value="1"/>
</dbReference>
<name>A0A9D1D3S8_9ACTN</name>
<dbReference type="Proteomes" id="UP000824261">
    <property type="component" value="Unassembled WGS sequence"/>
</dbReference>
<comment type="caution">
    <text evidence="2">The sequence shown here is derived from an EMBL/GenBank/DDBJ whole genome shotgun (WGS) entry which is preliminary data.</text>
</comment>
<evidence type="ECO:0000313" key="2">
    <source>
        <dbReference type="EMBL" id="HIR01666.1"/>
    </source>
</evidence>
<reference evidence="2" key="1">
    <citation type="submission" date="2020-10" db="EMBL/GenBank/DDBJ databases">
        <authorList>
            <person name="Gilroy R."/>
        </authorList>
    </citation>
    <scope>NUCLEOTIDE SEQUENCE</scope>
    <source>
        <strain evidence="2">ChiGjej1B1-2707</strain>
    </source>
</reference>
<reference evidence="2" key="2">
    <citation type="journal article" date="2021" name="PeerJ">
        <title>Extensive microbial diversity within the chicken gut microbiome revealed by metagenomics and culture.</title>
        <authorList>
            <person name="Gilroy R."/>
            <person name="Ravi A."/>
            <person name="Getino M."/>
            <person name="Pursley I."/>
            <person name="Horton D.L."/>
            <person name="Alikhan N.F."/>
            <person name="Baker D."/>
            <person name="Gharbi K."/>
            <person name="Hall N."/>
            <person name="Watson M."/>
            <person name="Adriaenssens E.M."/>
            <person name="Foster-Nyarko E."/>
            <person name="Jarju S."/>
            <person name="Secka A."/>
            <person name="Antonio M."/>
            <person name="Oren A."/>
            <person name="Chaudhuri R.R."/>
            <person name="La Ragione R."/>
            <person name="Hildebrand F."/>
            <person name="Pallen M.J."/>
        </authorList>
    </citation>
    <scope>NUCLEOTIDE SEQUENCE</scope>
    <source>
        <strain evidence="2">ChiGjej1B1-2707</strain>
    </source>
</reference>
<organism evidence="2 3">
    <name type="scientific">Candidatus Aveggerthella stercoripullorum</name>
    <dbReference type="NCBI Taxonomy" id="2840688"/>
    <lineage>
        <taxon>Bacteria</taxon>
        <taxon>Bacillati</taxon>
        <taxon>Actinomycetota</taxon>
        <taxon>Coriobacteriia</taxon>
        <taxon>Eggerthellales</taxon>
        <taxon>Eggerthellaceae</taxon>
        <taxon>Eggerthellaceae incertae sedis</taxon>
        <taxon>Candidatus Aveggerthella</taxon>
    </lineage>
</organism>
<dbReference type="EMBL" id="DVGB01000061">
    <property type="protein sequence ID" value="HIR01666.1"/>
    <property type="molecule type" value="Genomic_DNA"/>
</dbReference>